<feature type="transmembrane region" description="Helical" evidence="1">
    <location>
        <begin position="15"/>
        <end position="34"/>
    </location>
</feature>
<evidence type="ECO:0000313" key="3">
    <source>
        <dbReference type="Proteomes" id="UP000019365"/>
    </source>
</evidence>
<evidence type="ECO:0000313" key="2">
    <source>
        <dbReference type="EMBL" id="EWM54648.1"/>
    </source>
</evidence>
<comment type="caution">
    <text evidence="2">The sequence shown here is derived from an EMBL/GenBank/DDBJ whole genome shotgun (WGS) entry which is preliminary data.</text>
</comment>
<protein>
    <submittedName>
        <fullName evidence="2">Uncharacterized protein</fullName>
    </submittedName>
</protein>
<dbReference type="AlphaFoldDB" id="W7ULL0"/>
<keyword evidence="1" id="KW-0812">Transmembrane</keyword>
<dbReference type="RefSeq" id="WP_275450835.1">
    <property type="nucleotide sequence ID" value="NZ_ATAX01000010.1"/>
</dbReference>
<dbReference type="PATRIC" id="fig|1341157.4.peg.700"/>
<dbReference type="EMBL" id="ATAX01000010">
    <property type="protein sequence ID" value="EWM54648.1"/>
    <property type="molecule type" value="Genomic_DNA"/>
</dbReference>
<gene>
    <name evidence="2" type="ORF">RF007C_04100</name>
</gene>
<organism evidence="2 3">
    <name type="scientific">Ruminococcus flavefaciens 007c</name>
    <dbReference type="NCBI Taxonomy" id="1341157"/>
    <lineage>
        <taxon>Bacteria</taxon>
        <taxon>Bacillati</taxon>
        <taxon>Bacillota</taxon>
        <taxon>Clostridia</taxon>
        <taxon>Eubacteriales</taxon>
        <taxon>Oscillospiraceae</taxon>
        <taxon>Ruminococcus</taxon>
    </lineage>
</organism>
<keyword evidence="3" id="KW-1185">Reference proteome</keyword>
<accession>W7ULL0</accession>
<name>W7ULL0_RUMFL</name>
<dbReference type="Proteomes" id="UP000019365">
    <property type="component" value="Unassembled WGS sequence"/>
</dbReference>
<sequence>MFGVINDFKVFFDAALPWVAVSVVLAFVMAYSDIGKDKEKDHEK</sequence>
<keyword evidence="1" id="KW-0472">Membrane</keyword>
<evidence type="ECO:0000256" key="1">
    <source>
        <dbReference type="SAM" id="Phobius"/>
    </source>
</evidence>
<proteinExistence type="predicted"/>
<reference evidence="2 3" key="1">
    <citation type="journal article" date="2014" name="PLoS ONE">
        <title>Rumen cellulosomics: divergent fiber-degrading strategies revealed by comparative genome-wide analysis of six ruminococcal strains.</title>
        <authorList>
            <person name="Dassa B."/>
            <person name="Borovok I."/>
            <person name="Ruimy-Israeli V."/>
            <person name="Lamed R."/>
            <person name="Flint H.J."/>
            <person name="Duncan S.H."/>
            <person name="Henrissat B."/>
            <person name="Coutinho P."/>
            <person name="Morrison M."/>
            <person name="Mosoni P."/>
            <person name="Yeoman C.J."/>
            <person name="White B.A."/>
            <person name="Bayer E.A."/>
        </authorList>
    </citation>
    <scope>NUCLEOTIDE SEQUENCE [LARGE SCALE GENOMIC DNA]</scope>
    <source>
        <strain evidence="2 3">007c</strain>
    </source>
</reference>
<keyword evidence="1" id="KW-1133">Transmembrane helix</keyword>